<evidence type="ECO:0000256" key="11">
    <source>
        <dbReference type="ARBA" id="ARBA00022982"/>
    </source>
</evidence>
<protein>
    <recommendedName>
        <fullName evidence="5 18">NADH-ubiquinone oxidoreductase chain 2</fullName>
        <ecNumber evidence="4 18">7.1.1.2</ecNumber>
    </recommendedName>
</protein>
<keyword evidence="11 18" id="KW-0249">Electron transport</keyword>
<organism evidence="20">
    <name type="scientific">Ruidocollaris convexipennis</name>
    <dbReference type="NCBI Taxonomy" id="2708008"/>
    <lineage>
        <taxon>Eukaryota</taxon>
        <taxon>Metazoa</taxon>
        <taxon>Ecdysozoa</taxon>
        <taxon>Arthropoda</taxon>
        <taxon>Hexapoda</taxon>
        <taxon>Insecta</taxon>
        <taxon>Pterygota</taxon>
        <taxon>Neoptera</taxon>
        <taxon>Polyneoptera</taxon>
        <taxon>Orthoptera</taxon>
        <taxon>Ensifera</taxon>
        <taxon>Tettigoniidea</taxon>
        <taxon>Tettigonioidea</taxon>
        <taxon>Tettigoniidae</taxon>
        <taxon>Phaneropterinae</taxon>
        <taxon>Holochlorini</taxon>
        <taxon>Ruidocollaris</taxon>
    </lineage>
</organism>
<sequence length="338" mass="38892">MLLNPSKYLFLSTLIFGTLISISANSWFGIWMGLEINLLSFIPLMSNSQNKLSSEASLKYFLIQALASSILLFATILLHLNNSIIYMNHIILTLISLSLLLKMGAAPLHFWFPGTMEGLNWMNCFILMTWQKIAPLILLSYIFPFSSYMMPFTISCIIIGSFGGLNQTSLRKLLAYSSINHLGWMLAALMTGENMWMIYFLIYSFLSLAIIYMFHTFQIFHINQTFLMLSNNPLLKFILFSLLLSLGGLPPFMGFLPKWLVIQMMIHNHLLFLTTLMVITTLMTLFYYLRLSFTSFLLSYSEIKWNKSSHMNYTTSIPLMFMSFISISGLMICMMIFI</sequence>
<geneLocation type="mitochondrion" evidence="20"/>
<comment type="catalytic activity">
    <reaction evidence="17 18">
        <text>a ubiquinone + NADH + 5 H(+)(in) = a ubiquinol + NAD(+) + 4 H(+)(out)</text>
        <dbReference type="Rhea" id="RHEA:29091"/>
        <dbReference type="Rhea" id="RHEA-COMP:9565"/>
        <dbReference type="Rhea" id="RHEA-COMP:9566"/>
        <dbReference type="ChEBI" id="CHEBI:15378"/>
        <dbReference type="ChEBI" id="CHEBI:16389"/>
        <dbReference type="ChEBI" id="CHEBI:17976"/>
        <dbReference type="ChEBI" id="CHEBI:57540"/>
        <dbReference type="ChEBI" id="CHEBI:57945"/>
        <dbReference type="EC" id="7.1.1.2"/>
    </reaction>
</comment>
<feature type="transmembrane region" description="Helical" evidence="18">
    <location>
        <begin position="86"/>
        <end position="112"/>
    </location>
</feature>
<dbReference type="PANTHER" id="PTHR46552:SF1">
    <property type="entry name" value="NADH-UBIQUINONE OXIDOREDUCTASE CHAIN 2"/>
    <property type="match status" value="1"/>
</dbReference>
<dbReference type="AlphaFoldDB" id="A0A6G6A7J5"/>
<feature type="transmembrane region" description="Helical" evidence="18">
    <location>
        <begin position="60"/>
        <end position="80"/>
    </location>
</feature>
<keyword evidence="9 18" id="KW-0999">Mitochondrion inner membrane</keyword>
<reference evidence="20" key="1">
    <citation type="submission" date="2019-06" db="EMBL/GenBank/DDBJ databases">
        <title>MtOrt: An empirical mitochondrial amino acid substitution model for evolutionary studies of Orthoptera insects.</title>
        <authorList>
            <person name="Chang H."/>
            <person name="Nie Y."/>
            <person name="Zhang N."/>
            <person name="Zhang X."/>
            <person name="Sun H."/>
            <person name="Mao Y."/>
            <person name="Q Z."/>
            <person name="Huang Y."/>
        </authorList>
    </citation>
    <scope>NUCLEOTIDE SEQUENCE</scope>
</reference>
<evidence type="ECO:0000256" key="2">
    <source>
        <dbReference type="ARBA" id="ARBA00004448"/>
    </source>
</evidence>
<dbReference type="InterPro" id="IPR050175">
    <property type="entry name" value="Complex_I_Subunit_2"/>
</dbReference>
<dbReference type="CTD" id="4536"/>
<keyword evidence="7 18" id="KW-0679">Respiratory chain</keyword>
<keyword evidence="6" id="KW-0813">Transport</keyword>
<proteinExistence type="inferred from homology"/>
<dbReference type="GO" id="GO:0006120">
    <property type="term" value="P:mitochondrial electron transport, NADH to ubiquinone"/>
    <property type="evidence" value="ECO:0007669"/>
    <property type="project" value="InterPro"/>
</dbReference>
<dbReference type="GO" id="GO:0008137">
    <property type="term" value="F:NADH dehydrogenase (ubiquinone) activity"/>
    <property type="evidence" value="ECO:0007669"/>
    <property type="project" value="UniProtKB-EC"/>
</dbReference>
<dbReference type="Pfam" id="PF00361">
    <property type="entry name" value="Proton_antipo_M"/>
    <property type="match status" value="1"/>
</dbReference>
<feature type="domain" description="NADH:quinone oxidoreductase/Mrp antiporter transmembrane" evidence="19">
    <location>
        <begin position="24"/>
        <end position="284"/>
    </location>
</feature>
<evidence type="ECO:0000256" key="9">
    <source>
        <dbReference type="ARBA" id="ARBA00022792"/>
    </source>
</evidence>
<keyword evidence="13 18" id="KW-0520">NAD</keyword>
<evidence type="ECO:0000256" key="7">
    <source>
        <dbReference type="ARBA" id="ARBA00022660"/>
    </source>
</evidence>
<evidence type="ECO:0000256" key="12">
    <source>
        <dbReference type="ARBA" id="ARBA00022989"/>
    </source>
</evidence>
<dbReference type="GO" id="GO:0005743">
    <property type="term" value="C:mitochondrial inner membrane"/>
    <property type="evidence" value="ECO:0007669"/>
    <property type="project" value="UniProtKB-SubCell"/>
</dbReference>
<dbReference type="InterPro" id="IPR003917">
    <property type="entry name" value="NADH_UbQ_OxRdtase_chain2"/>
</dbReference>
<keyword evidence="10 18" id="KW-1278">Translocase</keyword>
<evidence type="ECO:0000313" key="20">
    <source>
        <dbReference type="EMBL" id="QID03772.1"/>
    </source>
</evidence>
<gene>
    <name evidence="20" type="primary">ND2</name>
</gene>
<dbReference type="PRINTS" id="PR01436">
    <property type="entry name" value="NADHDHGNASE2"/>
</dbReference>
<keyword evidence="8 18" id="KW-0812">Transmembrane</keyword>
<feature type="transmembrane region" description="Helical" evidence="18">
    <location>
        <begin position="310"/>
        <end position="337"/>
    </location>
</feature>
<dbReference type="InterPro" id="IPR001750">
    <property type="entry name" value="ND/Mrp_TM"/>
</dbReference>
<keyword evidence="14 18" id="KW-0830">Ubiquinone</keyword>
<name>A0A6G6A7J5_9ORTH</name>
<dbReference type="RefSeq" id="YP_009740784.1">
    <property type="nucleotide sequence ID" value="NC_046548.1"/>
</dbReference>
<evidence type="ECO:0000256" key="6">
    <source>
        <dbReference type="ARBA" id="ARBA00022448"/>
    </source>
</evidence>
<keyword evidence="12 18" id="KW-1133">Transmembrane helix</keyword>
<evidence type="ECO:0000256" key="5">
    <source>
        <dbReference type="ARBA" id="ARBA00021008"/>
    </source>
</evidence>
<evidence type="ECO:0000256" key="17">
    <source>
        <dbReference type="ARBA" id="ARBA00049551"/>
    </source>
</evidence>
<evidence type="ECO:0000256" key="16">
    <source>
        <dbReference type="ARBA" id="ARBA00023136"/>
    </source>
</evidence>
<evidence type="ECO:0000256" key="8">
    <source>
        <dbReference type="ARBA" id="ARBA00022692"/>
    </source>
</evidence>
<evidence type="ECO:0000256" key="3">
    <source>
        <dbReference type="ARBA" id="ARBA00007012"/>
    </source>
</evidence>
<evidence type="ECO:0000256" key="15">
    <source>
        <dbReference type="ARBA" id="ARBA00023128"/>
    </source>
</evidence>
<feature type="transmembrane region" description="Helical" evidence="18">
    <location>
        <begin position="196"/>
        <end position="214"/>
    </location>
</feature>
<dbReference type="PANTHER" id="PTHR46552">
    <property type="entry name" value="NADH-UBIQUINONE OXIDOREDUCTASE CHAIN 2"/>
    <property type="match status" value="1"/>
</dbReference>
<evidence type="ECO:0000256" key="13">
    <source>
        <dbReference type="ARBA" id="ARBA00023027"/>
    </source>
</evidence>
<dbReference type="EMBL" id="MN083188">
    <property type="protein sequence ID" value="QID03772.1"/>
    <property type="molecule type" value="Genomic_DNA"/>
</dbReference>
<feature type="transmembrane region" description="Helical" evidence="18">
    <location>
        <begin position="234"/>
        <end position="257"/>
    </location>
</feature>
<feature type="transmembrane region" description="Helical" evidence="18">
    <location>
        <begin position="7"/>
        <end position="24"/>
    </location>
</feature>
<evidence type="ECO:0000259" key="19">
    <source>
        <dbReference type="Pfam" id="PF00361"/>
    </source>
</evidence>
<accession>A0A6G6A7J5</accession>
<comment type="function">
    <text evidence="18">Core subunit of the mitochondrial membrane respiratory chain NADH dehydrogenase (Complex I) which catalyzes electron transfer from NADH through the respiratory chain, using ubiquinone as an electron acceptor. Essential for the catalytic activity and assembly of complex I.</text>
</comment>
<evidence type="ECO:0000256" key="4">
    <source>
        <dbReference type="ARBA" id="ARBA00012944"/>
    </source>
</evidence>
<keyword evidence="15 18" id="KW-0496">Mitochondrion</keyword>
<feature type="transmembrane region" description="Helical" evidence="18">
    <location>
        <begin position="269"/>
        <end position="289"/>
    </location>
</feature>
<comment type="function">
    <text evidence="1">Core subunit of the mitochondrial membrane respiratory chain NADH dehydrogenase (Complex I) that is believed to belong to the minimal assembly required for catalysis. Complex I functions in the transfer of electrons from NADH to the respiratory chain. The immediate electron acceptor for the enzyme is believed to be ubiquinone.</text>
</comment>
<feature type="transmembrane region" description="Helical" evidence="18">
    <location>
        <begin position="148"/>
        <end position="166"/>
    </location>
</feature>
<evidence type="ECO:0000256" key="1">
    <source>
        <dbReference type="ARBA" id="ARBA00003257"/>
    </source>
</evidence>
<dbReference type="EC" id="7.1.1.2" evidence="4 18"/>
<evidence type="ECO:0000256" key="14">
    <source>
        <dbReference type="ARBA" id="ARBA00023075"/>
    </source>
</evidence>
<comment type="similarity">
    <text evidence="3 18">Belongs to the complex I subunit 2 family.</text>
</comment>
<keyword evidence="16 18" id="KW-0472">Membrane</keyword>
<dbReference type="GeneID" id="44797427"/>
<comment type="subcellular location">
    <subcellularLocation>
        <location evidence="2 18">Mitochondrion inner membrane</location>
        <topology evidence="2 18">Multi-pass membrane protein</topology>
    </subcellularLocation>
</comment>
<evidence type="ECO:0000256" key="18">
    <source>
        <dbReference type="RuleBase" id="RU003403"/>
    </source>
</evidence>
<evidence type="ECO:0000256" key="10">
    <source>
        <dbReference type="ARBA" id="ARBA00022967"/>
    </source>
</evidence>